<keyword evidence="2" id="KW-0472">Membrane</keyword>
<accession>A0ABQ7GG04</accession>
<dbReference type="Proteomes" id="UP000815325">
    <property type="component" value="Unassembled WGS sequence"/>
</dbReference>
<dbReference type="PANTHER" id="PTHR44329">
    <property type="entry name" value="SERINE/THREONINE-PROTEIN KINASE TNNI3K-RELATED"/>
    <property type="match status" value="1"/>
</dbReference>
<keyword evidence="3" id="KW-0732">Signal</keyword>
<dbReference type="SUPFAM" id="SSF56112">
    <property type="entry name" value="Protein kinase-like (PK-like)"/>
    <property type="match status" value="1"/>
</dbReference>
<name>A0ABQ7GG04_DUNSA</name>
<feature type="transmembrane region" description="Helical" evidence="2">
    <location>
        <begin position="518"/>
        <end position="546"/>
    </location>
</feature>
<feature type="domain" description="Protein kinase" evidence="4">
    <location>
        <begin position="608"/>
        <end position="884"/>
    </location>
</feature>
<feature type="region of interest" description="Disordered" evidence="1">
    <location>
        <begin position="582"/>
        <end position="601"/>
    </location>
</feature>
<dbReference type="InterPro" id="IPR051681">
    <property type="entry name" value="Ser/Thr_Kinases-Pseudokinases"/>
</dbReference>
<keyword evidence="6" id="KW-1185">Reference proteome</keyword>
<gene>
    <name evidence="5" type="ORF">DUNSADRAFT_10150</name>
</gene>
<sequence length="900" mass="98557">MLRWPLAVFLLLSKECTQAVFITTGEAFVEAVKEFGQGGGQVLLELDTSGPISVANASWSPKEQDAGFNKGSLTIQAARAEVRGDKMEGVDGSGHQDKALFDAAMRSGLAPLEGRTAHIKLQDVVIYNLCSMRLPFKPPEIYSIDQDNFYLLPRGRELQNYERENATVYLTNQVFLGLVNWLVLDTTPFQAIHERWADWVLQLAPQTDAVVSDMQEFSMTLEHRKSAGGVDRNVTVHATNNPNDPHGLKLPEFGGDLMPHRFCAPDGSATGPLMSPENVFDANFTFAPTWMISGSEQLSKLDNVSAWGINPTRVGGKIPPALAVFVRDASFAAKAGEAANSTFVHTDTLFHGPLSNSRPTIDFAMEMDFFLVFPFDMPWNNHSCFMQALIGLKNEPIEDREVTGKRTSLQLVGIDRLHSRAIKVAHVTLQVAKLDFLALLSAALRGERWQSGATSTAYLLTAIDVFQPAEFNRSSLKLSEFSGWGIKGTDVQFVPSSPLLESDILLDQDSSSSSTDNAVALGVGIGVGVGGGLLLISILTALAVVYKRRKRMSQPPSFGKYFSTDIAPYSTDELRIAISQHKGESGEAAPKSKASGTSGNSIPQKIAMVPLSLRGSYTLGQPLKEVHLQVDSLPIQKIVADQIPKDPYMLVRREVLFTEHTEGHLPQKARAVLEAAVSASMSHPNIVSTYHFDIKQIQAHHGGIQVDAMAGIYNWKLEGKPLMQRILILLLEVASGMSYLHNRQIIHSDLKPENVLLKADPSSRLGITAKIADFGLAANLGPHATHASNVAGGTQYYVAPEVAIMGRTSKASDVYSFGVIMVEVYSKTPPWVKVNGIYSINPSFPSFPPDMPQPYTDLAFRCLELDSKARPRFQEIESSLQDMLDDLERPMHGDLGRYNN</sequence>
<dbReference type="SMART" id="SM00220">
    <property type="entry name" value="S_TKc"/>
    <property type="match status" value="1"/>
</dbReference>
<evidence type="ECO:0000256" key="3">
    <source>
        <dbReference type="SAM" id="SignalP"/>
    </source>
</evidence>
<dbReference type="PANTHER" id="PTHR44329:SF214">
    <property type="entry name" value="PROTEIN KINASE DOMAIN-CONTAINING PROTEIN"/>
    <property type="match status" value="1"/>
</dbReference>
<comment type="caution">
    <text evidence="5">The sequence shown here is derived from an EMBL/GenBank/DDBJ whole genome shotgun (WGS) entry which is preliminary data.</text>
</comment>
<evidence type="ECO:0000313" key="5">
    <source>
        <dbReference type="EMBL" id="KAF5833537.1"/>
    </source>
</evidence>
<evidence type="ECO:0000256" key="2">
    <source>
        <dbReference type="SAM" id="Phobius"/>
    </source>
</evidence>
<dbReference type="PROSITE" id="PS50011">
    <property type="entry name" value="PROTEIN_KINASE_DOM"/>
    <property type="match status" value="1"/>
</dbReference>
<evidence type="ECO:0000259" key="4">
    <source>
        <dbReference type="PROSITE" id="PS50011"/>
    </source>
</evidence>
<dbReference type="Gene3D" id="1.10.510.10">
    <property type="entry name" value="Transferase(Phosphotransferase) domain 1"/>
    <property type="match status" value="1"/>
</dbReference>
<dbReference type="InterPro" id="IPR008271">
    <property type="entry name" value="Ser/Thr_kinase_AS"/>
</dbReference>
<keyword evidence="2" id="KW-1133">Transmembrane helix</keyword>
<dbReference type="InterPro" id="IPR000719">
    <property type="entry name" value="Prot_kinase_dom"/>
</dbReference>
<proteinExistence type="predicted"/>
<keyword evidence="2" id="KW-0812">Transmembrane</keyword>
<dbReference type="PROSITE" id="PS00108">
    <property type="entry name" value="PROTEIN_KINASE_ST"/>
    <property type="match status" value="1"/>
</dbReference>
<evidence type="ECO:0000256" key="1">
    <source>
        <dbReference type="SAM" id="MobiDB-lite"/>
    </source>
</evidence>
<protein>
    <recommendedName>
        <fullName evidence="4">Protein kinase domain-containing protein</fullName>
    </recommendedName>
</protein>
<dbReference type="EMBL" id="MU069805">
    <property type="protein sequence ID" value="KAF5833537.1"/>
    <property type="molecule type" value="Genomic_DNA"/>
</dbReference>
<evidence type="ECO:0000313" key="6">
    <source>
        <dbReference type="Proteomes" id="UP000815325"/>
    </source>
</evidence>
<dbReference type="Pfam" id="PF00069">
    <property type="entry name" value="Pkinase"/>
    <property type="match status" value="1"/>
</dbReference>
<reference evidence="5" key="1">
    <citation type="submission" date="2017-08" db="EMBL/GenBank/DDBJ databases">
        <authorList>
            <person name="Polle J.E."/>
            <person name="Barry K."/>
            <person name="Cushman J."/>
            <person name="Schmutz J."/>
            <person name="Tran D."/>
            <person name="Hathwaick L.T."/>
            <person name="Yim W.C."/>
            <person name="Jenkins J."/>
            <person name="Mckie-Krisberg Z.M."/>
            <person name="Prochnik S."/>
            <person name="Lindquist E."/>
            <person name="Dockter R.B."/>
            <person name="Adam C."/>
            <person name="Molina H."/>
            <person name="Bunkerborg J."/>
            <person name="Jin E."/>
            <person name="Buchheim M."/>
            <person name="Magnuson J."/>
        </authorList>
    </citation>
    <scope>NUCLEOTIDE SEQUENCE</scope>
    <source>
        <strain evidence="5">CCAP 19/18</strain>
    </source>
</reference>
<dbReference type="InterPro" id="IPR011009">
    <property type="entry name" value="Kinase-like_dom_sf"/>
</dbReference>
<feature type="chain" id="PRO_5045166575" description="Protein kinase domain-containing protein" evidence="3">
    <location>
        <begin position="20"/>
        <end position="900"/>
    </location>
</feature>
<organism evidence="5 6">
    <name type="scientific">Dunaliella salina</name>
    <name type="common">Green alga</name>
    <name type="synonym">Protococcus salinus</name>
    <dbReference type="NCBI Taxonomy" id="3046"/>
    <lineage>
        <taxon>Eukaryota</taxon>
        <taxon>Viridiplantae</taxon>
        <taxon>Chlorophyta</taxon>
        <taxon>core chlorophytes</taxon>
        <taxon>Chlorophyceae</taxon>
        <taxon>CS clade</taxon>
        <taxon>Chlamydomonadales</taxon>
        <taxon>Dunaliellaceae</taxon>
        <taxon>Dunaliella</taxon>
    </lineage>
</organism>
<feature type="signal peptide" evidence="3">
    <location>
        <begin position="1"/>
        <end position="19"/>
    </location>
</feature>